<evidence type="ECO:0000313" key="3">
    <source>
        <dbReference type="Proteomes" id="UP000054498"/>
    </source>
</evidence>
<feature type="compositionally biased region" description="Gly residues" evidence="1">
    <location>
        <begin position="268"/>
        <end position="292"/>
    </location>
</feature>
<feature type="compositionally biased region" description="Gly residues" evidence="1">
    <location>
        <begin position="12"/>
        <end position="45"/>
    </location>
</feature>
<dbReference type="STRING" id="145388.A0A0D2JFD3"/>
<reference evidence="2 3" key="1">
    <citation type="journal article" date="2013" name="BMC Genomics">
        <title>Reconstruction of the lipid metabolism for the microalga Monoraphidium neglectum from its genome sequence reveals characteristics suitable for biofuel production.</title>
        <authorList>
            <person name="Bogen C."/>
            <person name="Al-Dilaimi A."/>
            <person name="Albersmeier A."/>
            <person name="Wichmann J."/>
            <person name="Grundmann M."/>
            <person name="Rupp O."/>
            <person name="Lauersen K.J."/>
            <person name="Blifernez-Klassen O."/>
            <person name="Kalinowski J."/>
            <person name="Goesmann A."/>
            <person name="Mussgnug J.H."/>
            <person name="Kruse O."/>
        </authorList>
    </citation>
    <scope>NUCLEOTIDE SEQUENCE [LARGE SCALE GENOMIC DNA]</scope>
    <source>
        <strain evidence="2 3">SAG 48.87</strain>
    </source>
</reference>
<feature type="compositionally biased region" description="Acidic residues" evidence="1">
    <location>
        <begin position="69"/>
        <end position="93"/>
    </location>
</feature>
<protein>
    <submittedName>
        <fullName evidence="2">Uncharacterized protein</fullName>
    </submittedName>
</protein>
<feature type="region of interest" description="Disordered" evidence="1">
    <location>
        <begin position="394"/>
        <end position="576"/>
    </location>
</feature>
<accession>A0A0D2JFD3</accession>
<gene>
    <name evidence="2" type="ORF">MNEG_9790</name>
</gene>
<dbReference type="SUPFAM" id="SSF69322">
    <property type="entry name" value="Tricorn protease domain 2"/>
    <property type="match status" value="1"/>
</dbReference>
<dbReference type="InterPro" id="IPR015943">
    <property type="entry name" value="WD40/YVTN_repeat-like_dom_sf"/>
</dbReference>
<feature type="compositionally biased region" description="Acidic residues" evidence="1">
    <location>
        <begin position="47"/>
        <end position="57"/>
    </location>
</feature>
<feature type="compositionally biased region" description="Basic and acidic residues" evidence="1">
    <location>
        <begin position="720"/>
        <end position="735"/>
    </location>
</feature>
<dbReference type="Proteomes" id="UP000054498">
    <property type="component" value="Unassembled WGS sequence"/>
</dbReference>
<feature type="region of interest" description="Disordered" evidence="1">
    <location>
        <begin position="1"/>
        <end position="93"/>
    </location>
</feature>
<proteinExistence type="predicted"/>
<dbReference type="EMBL" id="KK102284">
    <property type="protein sequence ID" value="KIY98172.1"/>
    <property type="molecule type" value="Genomic_DNA"/>
</dbReference>
<dbReference type="AlphaFoldDB" id="A0A0D2JFD3"/>
<feature type="compositionally biased region" description="Polar residues" evidence="1">
    <location>
        <begin position="523"/>
        <end position="538"/>
    </location>
</feature>
<keyword evidence="3" id="KW-1185">Reference proteome</keyword>
<sequence length="920" mass="94199">MQDAIDQVMGQLQGGDAGGSDGDSDGDGSGSNGDGEGGSDGGGSDGSDADQDEDDSGSEPGSPGVILGMEDDEEEDEHGDGDDYESWSASDDDEAVYEQLARAAGLAPAAMHSALRQHDVTLLRPQPVAHVGVRARTYHHQTADALAFVPGAAGGGGSGGAAGDGGAEGVVEDIVVACGPRLALWRLGAAPDGAKLLAEATTCFPSTYSIAVSRDGSLVAACTPTGSLVAIFHLERTPPPPATAAAAHGAAEGGAAHAWEAAAASEGGAKGGAASGSGAGGGKGGGGDAGAGDAGRWGTARLEHYATVQAKSGRESMANCVRFGMFGGKERLLLAHQDGLLYILNLPPPRTPASRAAAAAAAAEAVARGSLAAPRMRALLEEAAAALAARGLPSWPRRRGAGSAAGSNGAREHGRSPGGQEGAPSSDYGNLEDSGSWDDIDNEICLSGSGDDDSERVDGGSSEGEAAGRRPRTLPPEGGADARRRRRAAHAERARREAQAFRPAMARDAKFRVVRAGPLEGQPQPTRQTVHASPQGQTDAIRHLGGHPARPAGPGGPAGAAAAPRPLNTAQPSPDGRWLAVGRDDLRVPLVPAGVGYERGRPRLLSMGLRDPTGDVGMHENGTVGVQYCAFNSASSLLAASCDALRLVAVWGVPSGQLLFRFSDHEAPVLPLRFAGEHILVYAEGTHTTIHVIDLRPARLPDPHFQAKRDELAAVCEHRLAPPRGAPRDARDRAPGHGHGAPDGGAHARAAGTPAAWCLEELVDVAEASVADDFEGVGWRVHGLEVTPSGRVLAARQEDMWEFRLMGLHPWSPDTHRHHHPTFRAAARLLLLAAHGGAGGGGGGSEGRGEGQAGGCPLARLPAPVLEGVLRAAAQPLSAWARGETWRDSTLVGGYGGRSWWEMPSGVLHSQDEQPRGMPV</sequence>
<feature type="region of interest" description="Disordered" evidence="1">
    <location>
        <begin position="720"/>
        <end position="749"/>
    </location>
</feature>
<feature type="region of interest" description="Disordered" evidence="1">
    <location>
        <begin position="267"/>
        <end position="292"/>
    </location>
</feature>
<dbReference type="KEGG" id="mng:MNEG_9790"/>
<dbReference type="OrthoDB" id="545814at2759"/>
<evidence type="ECO:0000313" key="2">
    <source>
        <dbReference type="EMBL" id="KIY98172.1"/>
    </source>
</evidence>
<dbReference type="GeneID" id="25742665"/>
<dbReference type="RefSeq" id="XP_013897192.1">
    <property type="nucleotide sequence ID" value="XM_014041738.1"/>
</dbReference>
<organism evidence="2 3">
    <name type="scientific">Monoraphidium neglectum</name>
    <dbReference type="NCBI Taxonomy" id="145388"/>
    <lineage>
        <taxon>Eukaryota</taxon>
        <taxon>Viridiplantae</taxon>
        <taxon>Chlorophyta</taxon>
        <taxon>core chlorophytes</taxon>
        <taxon>Chlorophyceae</taxon>
        <taxon>CS clade</taxon>
        <taxon>Sphaeropleales</taxon>
        <taxon>Selenastraceae</taxon>
        <taxon>Monoraphidium</taxon>
    </lineage>
</organism>
<evidence type="ECO:0000256" key="1">
    <source>
        <dbReference type="SAM" id="MobiDB-lite"/>
    </source>
</evidence>
<dbReference type="Gene3D" id="2.130.10.10">
    <property type="entry name" value="YVTN repeat-like/Quinoprotein amine dehydrogenase"/>
    <property type="match status" value="1"/>
</dbReference>
<name>A0A0D2JFD3_9CHLO</name>
<feature type="compositionally biased region" description="Basic and acidic residues" evidence="1">
    <location>
        <begin position="489"/>
        <end position="511"/>
    </location>
</feature>